<dbReference type="Proteomes" id="UP000479190">
    <property type="component" value="Unassembled WGS sequence"/>
</dbReference>
<evidence type="ECO:0000313" key="2">
    <source>
        <dbReference type="EMBL" id="CAB0031169.1"/>
    </source>
</evidence>
<evidence type="ECO:0000313" key="3">
    <source>
        <dbReference type="Proteomes" id="UP000479190"/>
    </source>
</evidence>
<name>A0A6H5I849_9HYME</name>
<organism evidence="2 3">
    <name type="scientific">Trichogramma brassicae</name>
    <dbReference type="NCBI Taxonomy" id="86971"/>
    <lineage>
        <taxon>Eukaryota</taxon>
        <taxon>Metazoa</taxon>
        <taxon>Ecdysozoa</taxon>
        <taxon>Arthropoda</taxon>
        <taxon>Hexapoda</taxon>
        <taxon>Insecta</taxon>
        <taxon>Pterygota</taxon>
        <taxon>Neoptera</taxon>
        <taxon>Endopterygota</taxon>
        <taxon>Hymenoptera</taxon>
        <taxon>Apocrita</taxon>
        <taxon>Proctotrupomorpha</taxon>
        <taxon>Chalcidoidea</taxon>
        <taxon>Trichogrammatidae</taxon>
        <taxon>Trichogramma</taxon>
    </lineage>
</organism>
<feature type="region of interest" description="Disordered" evidence="1">
    <location>
        <begin position="1"/>
        <end position="35"/>
    </location>
</feature>
<gene>
    <name evidence="2" type="ORF">TBRA_LOCUS3148</name>
</gene>
<sequence>MLDGQRDQQAPGSTDEVGETSQLESSSLPSMPTKTMTPSAVIAASMTRRIIDAPLLAKDAPLPTPAEFATGSYEEKMIRIEGLVEGLNTFIFGKNNLHKTVIKYSLSLEQAILALKKTKQEQVPPRPPFAEKAVCTSPIFSVNGTDKRPATSPLVTHATPKRHAVTAAFKQPEENNNDVGDQDGFVPVNHRRHRERKQTATTTAGSVCAWQLPKQRPAQRRVHHRPDAIVIKAQDASTYANILRTLKANQTLQQTVGRSVQNIRRSAAGALVLQLKKNVDNAFTLGAKLDQVLGDAATATALQHTTMIEIRDLDECATKEEIAEALSTSLGAPSLNKEVVRTL</sequence>
<keyword evidence="3" id="KW-1185">Reference proteome</keyword>
<dbReference type="EMBL" id="CADCXV010000637">
    <property type="protein sequence ID" value="CAB0031169.1"/>
    <property type="molecule type" value="Genomic_DNA"/>
</dbReference>
<protein>
    <submittedName>
        <fullName evidence="2">Uncharacterized protein</fullName>
    </submittedName>
</protein>
<dbReference type="AlphaFoldDB" id="A0A6H5I849"/>
<feature type="compositionally biased region" description="Polar residues" evidence="1">
    <location>
        <begin position="19"/>
        <end position="35"/>
    </location>
</feature>
<accession>A0A6H5I849</accession>
<proteinExistence type="predicted"/>
<reference evidence="2 3" key="1">
    <citation type="submission" date="2020-02" db="EMBL/GenBank/DDBJ databases">
        <authorList>
            <person name="Ferguson B K."/>
        </authorList>
    </citation>
    <scope>NUCLEOTIDE SEQUENCE [LARGE SCALE GENOMIC DNA]</scope>
</reference>
<evidence type="ECO:0000256" key="1">
    <source>
        <dbReference type="SAM" id="MobiDB-lite"/>
    </source>
</evidence>